<dbReference type="Pfam" id="PF08245">
    <property type="entry name" value="Mur_ligase_M"/>
    <property type="match status" value="1"/>
</dbReference>
<gene>
    <name evidence="3" type="ORF">N7493_009106</name>
</gene>
<evidence type="ECO:0000313" key="3">
    <source>
        <dbReference type="EMBL" id="KAJ5712638.1"/>
    </source>
</evidence>
<dbReference type="Gene3D" id="3.40.1190.10">
    <property type="entry name" value="Mur-like, catalytic domain"/>
    <property type="match status" value="1"/>
</dbReference>
<reference evidence="3" key="1">
    <citation type="journal article" date="2023" name="IMA Fungus">
        <title>Comparative genomic study of the Penicillium genus elucidates a diverse pangenome and 15 lateral gene transfer events.</title>
        <authorList>
            <person name="Petersen C."/>
            <person name="Sorensen T."/>
            <person name="Nielsen M.R."/>
            <person name="Sondergaard T.E."/>
            <person name="Sorensen J.L."/>
            <person name="Fitzpatrick D.A."/>
            <person name="Frisvad J.C."/>
            <person name="Nielsen K.L."/>
        </authorList>
    </citation>
    <scope>NUCLEOTIDE SEQUENCE</scope>
    <source>
        <strain evidence="3">IBT 17514</strain>
    </source>
</reference>
<evidence type="ECO:0008006" key="5">
    <source>
        <dbReference type="Google" id="ProtNLM"/>
    </source>
</evidence>
<evidence type="ECO:0000259" key="2">
    <source>
        <dbReference type="Pfam" id="PF08245"/>
    </source>
</evidence>
<dbReference type="PANTHER" id="PTHR43445:SF3">
    <property type="entry name" value="UDP-N-ACETYLMURAMATE--L-ALANINE LIGASE"/>
    <property type="match status" value="1"/>
</dbReference>
<dbReference type="Pfam" id="PF02875">
    <property type="entry name" value="Mur_ligase_C"/>
    <property type="match status" value="1"/>
</dbReference>
<dbReference type="PANTHER" id="PTHR43445">
    <property type="entry name" value="UDP-N-ACETYLMURAMATE--L-ALANINE LIGASE-RELATED"/>
    <property type="match status" value="1"/>
</dbReference>
<dbReference type="InterPro" id="IPR036565">
    <property type="entry name" value="Mur-like_cat_sf"/>
</dbReference>
<dbReference type="SUPFAM" id="SSF53623">
    <property type="entry name" value="MurD-like peptide ligases, catalytic domain"/>
    <property type="match status" value="1"/>
</dbReference>
<evidence type="ECO:0000313" key="4">
    <source>
        <dbReference type="Proteomes" id="UP001215712"/>
    </source>
</evidence>
<protein>
    <recommendedName>
        <fullName evidence="5">UDP-N-acetylmuramate--L-alanine ligase</fullName>
    </recommendedName>
</protein>
<dbReference type="EMBL" id="JAQJAN010000013">
    <property type="protein sequence ID" value="KAJ5712638.1"/>
    <property type="molecule type" value="Genomic_DNA"/>
</dbReference>
<dbReference type="GO" id="GO:0005524">
    <property type="term" value="F:ATP binding"/>
    <property type="evidence" value="ECO:0007669"/>
    <property type="project" value="InterPro"/>
</dbReference>
<dbReference type="InterPro" id="IPR004101">
    <property type="entry name" value="Mur_ligase_C"/>
</dbReference>
<dbReference type="GO" id="GO:0016881">
    <property type="term" value="F:acid-amino acid ligase activity"/>
    <property type="evidence" value="ECO:0007669"/>
    <property type="project" value="InterPro"/>
</dbReference>
<sequence length="346" mass="37597">MIGGVLEAGGLNPTVVTGAIMNLYDSNSHLGSGEWVVAEADESDGSFLCLPHLITVVTNIDSDHIIYWKDQAKTRAAFTQFVQNMPFYGLGVLCIDDPGVRQILPLLQDRNILTYGISEDADFRAEEIEYLPDRCTFTVSMPCLETQSRRRIGLISVKALGIENVRNALAAIVVSIDLGIGVESMNQSLSSFTGVHHRFQVVGSVNGMKVIDDHSAHPAEINAVIRMAKQTGARKAIAVNQPSARPRIVEGWLDEYPASFEGADHVIIGQGEGGDLAAAAEGREILVEYLRAHGLEDVISMPDSNQLPTLISEIAREGDIVLCMGYSGSDRWARELIQHLGEIKST</sequence>
<dbReference type="Proteomes" id="UP001215712">
    <property type="component" value="Unassembled WGS sequence"/>
</dbReference>
<keyword evidence="4" id="KW-1185">Reference proteome</keyword>
<reference evidence="3" key="2">
    <citation type="submission" date="2023-01" db="EMBL/GenBank/DDBJ databases">
        <authorList>
            <person name="Petersen C."/>
        </authorList>
    </citation>
    <scope>NUCLEOTIDE SEQUENCE</scope>
    <source>
        <strain evidence="3">IBT 17514</strain>
    </source>
</reference>
<accession>A0AAD6MT42</accession>
<feature type="domain" description="Mur ligase central" evidence="2">
    <location>
        <begin position="50"/>
        <end position="174"/>
    </location>
</feature>
<dbReference type="SUPFAM" id="SSF53244">
    <property type="entry name" value="MurD-like peptide ligases, peptide-binding domain"/>
    <property type="match status" value="1"/>
</dbReference>
<name>A0AAD6MT42_9EURO</name>
<feature type="domain" description="Mur ligase C-terminal" evidence="1">
    <location>
        <begin position="197"/>
        <end position="325"/>
    </location>
</feature>
<dbReference type="InterPro" id="IPR013221">
    <property type="entry name" value="Mur_ligase_cen"/>
</dbReference>
<proteinExistence type="predicted"/>
<dbReference type="Gene3D" id="3.90.190.20">
    <property type="entry name" value="Mur ligase, C-terminal domain"/>
    <property type="match status" value="1"/>
</dbReference>
<dbReference type="InterPro" id="IPR036615">
    <property type="entry name" value="Mur_ligase_C_dom_sf"/>
</dbReference>
<dbReference type="InterPro" id="IPR050061">
    <property type="entry name" value="MurCDEF_pg_biosynth"/>
</dbReference>
<dbReference type="AlphaFoldDB" id="A0AAD6MT42"/>
<evidence type="ECO:0000259" key="1">
    <source>
        <dbReference type="Pfam" id="PF02875"/>
    </source>
</evidence>
<organism evidence="3 4">
    <name type="scientific">Penicillium malachiteum</name>
    <dbReference type="NCBI Taxonomy" id="1324776"/>
    <lineage>
        <taxon>Eukaryota</taxon>
        <taxon>Fungi</taxon>
        <taxon>Dikarya</taxon>
        <taxon>Ascomycota</taxon>
        <taxon>Pezizomycotina</taxon>
        <taxon>Eurotiomycetes</taxon>
        <taxon>Eurotiomycetidae</taxon>
        <taxon>Eurotiales</taxon>
        <taxon>Aspergillaceae</taxon>
        <taxon>Penicillium</taxon>
    </lineage>
</organism>
<comment type="caution">
    <text evidence="3">The sequence shown here is derived from an EMBL/GenBank/DDBJ whole genome shotgun (WGS) entry which is preliminary data.</text>
</comment>